<dbReference type="GO" id="GO:0009279">
    <property type="term" value="C:cell outer membrane"/>
    <property type="evidence" value="ECO:0007669"/>
    <property type="project" value="UniProtKB-SubCell"/>
</dbReference>
<organism evidence="4 5">
    <name type="scientific">Sulfurirhabdus autotrophica</name>
    <dbReference type="NCBI Taxonomy" id="1706046"/>
    <lineage>
        <taxon>Bacteria</taxon>
        <taxon>Pseudomonadati</taxon>
        <taxon>Pseudomonadota</taxon>
        <taxon>Betaproteobacteria</taxon>
        <taxon>Nitrosomonadales</taxon>
        <taxon>Sulfuricellaceae</taxon>
        <taxon>Sulfurirhabdus</taxon>
    </lineage>
</organism>
<comment type="caution">
    <text evidence="1">Lacks conserved residue(s) required for the propagation of feature annotation.</text>
</comment>
<evidence type="ECO:0000313" key="5">
    <source>
        <dbReference type="Proteomes" id="UP000295367"/>
    </source>
</evidence>
<comment type="similarity">
    <text evidence="1">Belongs to the LptD family.</text>
</comment>
<dbReference type="InterPro" id="IPR007543">
    <property type="entry name" value="LptD_C"/>
</dbReference>
<evidence type="ECO:0000256" key="2">
    <source>
        <dbReference type="SAM" id="MobiDB-lite"/>
    </source>
</evidence>
<accession>A0A4R3XZ96</accession>
<keyword evidence="1" id="KW-0998">Cell outer membrane</keyword>
<dbReference type="InterPro" id="IPR050218">
    <property type="entry name" value="LptD"/>
</dbReference>
<dbReference type="HAMAP" id="MF_01411">
    <property type="entry name" value="LPS_assembly_LptD"/>
    <property type="match status" value="1"/>
</dbReference>
<evidence type="ECO:0000313" key="4">
    <source>
        <dbReference type="EMBL" id="TCV84696.1"/>
    </source>
</evidence>
<keyword evidence="5" id="KW-1185">Reference proteome</keyword>
<dbReference type="InterPro" id="IPR020889">
    <property type="entry name" value="LipoPS_assembly_LptD"/>
</dbReference>
<comment type="caution">
    <text evidence="4">The sequence shown here is derived from an EMBL/GenBank/DDBJ whole genome shotgun (WGS) entry which is preliminary data.</text>
</comment>
<dbReference type="PANTHER" id="PTHR30189:SF1">
    <property type="entry name" value="LPS-ASSEMBLY PROTEIN LPTD"/>
    <property type="match status" value="1"/>
</dbReference>
<dbReference type="GO" id="GO:0043165">
    <property type="term" value="P:Gram-negative-bacterium-type cell outer membrane assembly"/>
    <property type="evidence" value="ECO:0007669"/>
    <property type="project" value="UniProtKB-UniRule"/>
</dbReference>
<dbReference type="Proteomes" id="UP000295367">
    <property type="component" value="Unassembled WGS sequence"/>
</dbReference>
<dbReference type="Gene3D" id="2.60.450.10">
    <property type="entry name" value="Lipopolysaccharide (LPS) transport protein A like domain"/>
    <property type="match status" value="1"/>
</dbReference>
<sequence precursor="true">MQTIRLSPIALALLYLYPTSALSATNLPLLKVDPALLQAAEPTVQTKKTPDPSSPPKQPVSAKPINTENSGTAATVPPAKSVQTDSGVGQPPKTTSPTLDPANAPIILSADQIKGHQDQEVEAFGKVEMQKYDKTLFAEHLTYSQPTDELFAEKNVRIEQKGNIITGPELKLKLDTNVGYMEKPAYELAGTHARGTGERLEFQGEDKFQIKDASYTTCPVGQDDWFIHAGNLDLDRTSQIGTAHHAYIEFKGVPILYTPWLEFPLNNQRKSGLLTPSFGSSGNSGLEITTPYYWNIAPNYDLTLSPRLLSKRGLQIGSDFRYLQPTYAGSAQFEYLPNDRVANINRYALNLQHAQRFDYNWSGSLNIQKVSDDNYFRDLSTRLTNTTQTNLPREGVLSYNGGGWWGFSARVQRFQTLQDPLAPIVQPYHRTPQLTLTALKQDIYGTDIGLTSEFVNFNNPAPTALQPDGKRFTIYPSISLPLNNSFAYITPKIGVHYTHYTLDKNQTSFPDSTRTVPIISVDSGMVFERDANFLDKAYLQTLEPRLYYLRVPYRDQSQIPNFDSGIADFNFAQIFSENQFTGGDRISDANQLTTALTTRLIEPETGFERVRAAIGQRFYFNEQQVTLNAPARNTKTSDFLAALSAQISSAWSLDAGWQYNPNQHLTQKSSFSTRYRPEPGKVINMSYRFTRDSLKQIDLSTQWPLSGNISGLARLNYSLLDSTIVEGLAGIEYSAGCWAFRVVAHRIATATAQSSNSIFLQLELNGVSRLGSNPLDTLKQNISGYTKTNE</sequence>
<feature type="chain" id="PRO_5021054033" description="LPS-assembly protein LptD" evidence="1">
    <location>
        <begin position="24"/>
        <end position="790"/>
    </location>
</feature>
<keyword evidence="1" id="KW-0732">Signal</keyword>
<feature type="compositionally biased region" description="Polar residues" evidence="2">
    <location>
        <begin position="64"/>
        <end position="73"/>
    </location>
</feature>
<dbReference type="PANTHER" id="PTHR30189">
    <property type="entry name" value="LPS-ASSEMBLY PROTEIN"/>
    <property type="match status" value="1"/>
</dbReference>
<dbReference type="GO" id="GO:0015920">
    <property type="term" value="P:lipopolysaccharide transport"/>
    <property type="evidence" value="ECO:0007669"/>
    <property type="project" value="InterPro"/>
</dbReference>
<dbReference type="Pfam" id="PF04453">
    <property type="entry name" value="LptD"/>
    <property type="match status" value="1"/>
</dbReference>
<proteinExistence type="inferred from homology"/>
<dbReference type="GO" id="GO:1990351">
    <property type="term" value="C:transporter complex"/>
    <property type="evidence" value="ECO:0007669"/>
    <property type="project" value="TreeGrafter"/>
</dbReference>
<name>A0A4R3XZ96_9PROT</name>
<comment type="subunit">
    <text evidence="1">Component of the lipopolysaccharide transport and assembly complex. Interacts with LptE and LptA.</text>
</comment>
<dbReference type="AlphaFoldDB" id="A0A4R3XZ96"/>
<comment type="function">
    <text evidence="1">Together with LptE, is involved in the assembly of lipopolysaccharide (LPS) at the surface of the outer membrane.</text>
</comment>
<dbReference type="OrthoDB" id="9760225at2"/>
<reference evidence="4 5" key="1">
    <citation type="submission" date="2019-03" db="EMBL/GenBank/DDBJ databases">
        <title>Genomic Encyclopedia of Type Strains, Phase IV (KMG-IV): sequencing the most valuable type-strain genomes for metagenomic binning, comparative biology and taxonomic classification.</title>
        <authorList>
            <person name="Goeker M."/>
        </authorList>
    </citation>
    <scope>NUCLEOTIDE SEQUENCE [LARGE SCALE GENOMIC DNA]</scope>
    <source>
        <strain evidence="4 5">DSM 100309</strain>
    </source>
</reference>
<protein>
    <recommendedName>
        <fullName evidence="1">LPS-assembly protein LptD</fullName>
    </recommendedName>
</protein>
<keyword evidence="1" id="KW-0472">Membrane</keyword>
<dbReference type="EMBL" id="SMCO01000011">
    <property type="protein sequence ID" value="TCV84696.1"/>
    <property type="molecule type" value="Genomic_DNA"/>
</dbReference>
<dbReference type="RefSeq" id="WP_124946166.1">
    <property type="nucleotide sequence ID" value="NZ_BHVT01000027.1"/>
</dbReference>
<evidence type="ECO:0000259" key="3">
    <source>
        <dbReference type="Pfam" id="PF04453"/>
    </source>
</evidence>
<feature type="domain" description="LptD C-terminal" evidence="3">
    <location>
        <begin position="345"/>
        <end position="708"/>
    </location>
</feature>
<gene>
    <name evidence="1" type="primary">lptD</name>
    <name evidence="4" type="ORF">EDC63_11140</name>
</gene>
<feature type="region of interest" description="Disordered" evidence="2">
    <location>
        <begin position="42"/>
        <end position="103"/>
    </location>
</feature>
<feature type="signal peptide" evidence="1">
    <location>
        <begin position="1"/>
        <end position="23"/>
    </location>
</feature>
<comment type="subcellular location">
    <subcellularLocation>
        <location evidence="1">Cell outer membrane</location>
    </subcellularLocation>
</comment>
<feature type="compositionally biased region" description="Polar residues" evidence="2">
    <location>
        <begin position="81"/>
        <end position="98"/>
    </location>
</feature>
<evidence type="ECO:0000256" key="1">
    <source>
        <dbReference type="HAMAP-Rule" id="MF_01411"/>
    </source>
</evidence>